<evidence type="ECO:0000256" key="2">
    <source>
        <dbReference type="ARBA" id="ARBA00023004"/>
    </source>
</evidence>
<dbReference type="SFLD" id="SFLDG01084">
    <property type="entry name" value="Uncharacterised_Radical_SAM_Su"/>
    <property type="match status" value="1"/>
</dbReference>
<dbReference type="GO" id="GO:0003824">
    <property type="term" value="F:catalytic activity"/>
    <property type="evidence" value="ECO:0007669"/>
    <property type="project" value="InterPro"/>
</dbReference>
<dbReference type="Gene3D" id="3.80.30.30">
    <property type="match status" value="1"/>
</dbReference>
<dbReference type="GO" id="GO:0051536">
    <property type="term" value="F:iron-sulfur cluster binding"/>
    <property type="evidence" value="ECO:0007669"/>
    <property type="project" value="UniProtKB-KW"/>
</dbReference>
<evidence type="ECO:0000256" key="3">
    <source>
        <dbReference type="ARBA" id="ARBA00023014"/>
    </source>
</evidence>
<reference evidence="6 7" key="1">
    <citation type="submission" date="2019-02" db="EMBL/GenBank/DDBJ databases">
        <title>Deep-cultivation of Planctomycetes and their phenomic and genomic characterization uncovers novel biology.</title>
        <authorList>
            <person name="Wiegand S."/>
            <person name="Jogler M."/>
            <person name="Boedeker C."/>
            <person name="Pinto D."/>
            <person name="Vollmers J."/>
            <person name="Rivas-Marin E."/>
            <person name="Kohn T."/>
            <person name="Peeters S.H."/>
            <person name="Heuer A."/>
            <person name="Rast P."/>
            <person name="Oberbeckmann S."/>
            <person name="Bunk B."/>
            <person name="Jeske O."/>
            <person name="Meyerdierks A."/>
            <person name="Storesund J.E."/>
            <person name="Kallscheuer N."/>
            <person name="Luecker S."/>
            <person name="Lage O.M."/>
            <person name="Pohl T."/>
            <person name="Merkel B.J."/>
            <person name="Hornburger P."/>
            <person name="Mueller R.-W."/>
            <person name="Bruemmer F."/>
            <person name="Labrenz M."/>
            <person name="Spormann A.M."/>
            <person name="Op den Camp H."/>
            <person name="Overmann J."/>
            <person name="Amann R."/>
            <person name="Jetten M.S.M."/>
            <person name="Mascher T."/>
            <person name="Medema M.H."/>
            <person name="Devos D.P."/>
            <person name="Kaster A.-K."/>
            <person name="Ovreas L."/>
            <person name="Rohde M."/>
            <person name="Galperin M.Y."/>
            <person name="Jogler C."/>
        </authorList>
    </citation>
    <scope>NUCLEOTIDE SEQUENCE [LARGE SCALE GENOMIC DNA]</scope>
    <source>
        <strain evidence="6 7">Pan181</strain>
    </source>
</reference>
<dbReference type="InterPro" id="IPR006638">
    <property type="entry name" value="Elp3/MiaA/NifB-like_rSAM"/>
</dbReference>
<evidence type="ECO:0000259" key="5">
    <source>
        <dbReference type="SMART" id="SM00729"/>
    </source>
</evidence>
<feature type="domain" description="Elp3/MiaA/NifB-like radical SAM core" evidence="5">
    <location>
        <begin position="71"/>
        <end position="298"/>
    </location>
</feature>
<evidence type="ECO:0000313" key="7">
    <source>
        <dbReference type="Proteomes" id="UP000315750"/>
    </source>
</evidence>
<dbReference type="InterPro" id="IPR058240">
    <property type="entry name" value="rSAM_sf"/>
</dbReference>
<dbReference type="PANTHER" id="PTHR43432:SF3">
    <property type="entry name" value="SLR0285 PROTEIN"/>
    <property type="match status" value="1"/>
</dbReference>
<dbReference type="EMBL" id="CP036278">
    <property type="protein sequence ID" value="QDU58284.1"/>
    <property type="molecule type" value="Genomic_DNA"/>
</dbReference>
<proteinExistence type="predicted"/>
<dbReference type="GO" id="GO:0046872">
    <property type="term" value="F:metal ion binding"/>
    <property type="evidence" value="ECO:0007669"/>
    <property type="project" value="UniProtKB-KW"/>
</dbReference>
<keyword evidence="2" id="KW-0408">Iron</keyword>
<keyword evidence="1" id="KW-0479">Metal-binding</keyword>
<dbReference type="KEGG" id="amuc:Pan181_45170"/>
<dbReference type="OrthoDB" id="9785699at2"/>
<sequence>MADQPLTPKVRGRGAQSQPANRYLTTQMEWDLTDCDQDAELLEGLRKPDTVYHSDESQTIVSQNNSPDIPFRYSMNPYRGCAHGCSYCYARPTHEYLGLSAGLDFETQVFVKHRAAELLRKWLAKPKWQGEWIALSGVTDCYQPAEQRFKITRSCLAVAAECRQPMGIITKNALVVRDLDLLTELAQFNAVHVAISLTTLDSQLARTMEPRTSTPEARLRTLATLSAAGIPTQVVVAPIIPGLTDSEVPAILAAAREAGARAASFVLLRLPKAVDQVFFDWLRQCYPDRATKVEMLTRATRDGQLYKSEFGKRMRGEGEIARQIEQTFRVFAGKYGFEKRLPPLDSSHFRPPGEPGGQRRLFD</sequence>
<name>A0A518AU74_9BACT</name>
<evidence type="ECO:0000313" key="6">
    <source>
        <dbReference type="EMBL" id="QDU58284.1"/>
    </source>
</evidence>
<protein>
    <submittedName>
        <fullName evidence="6">Radical SAM superfamily protein</fullName>
    </submittedName>
</protein>
<dbReference type="CDD" id="cd01335">
    <property type="entry name" value="Radical_SAM"/>
    <property type="match status" value="1"/>
</dbReference>
<feature type="region of interest" description="Disordered" evidence="4">
    <location>
        <begin position="342"/>
        <end position="363"/>
    </location>
</feature>
<feature type="region of interest" description="Disordered" evidence="4">
    <location>
        <begin position="1"/>
        <end position="20"/>
    </location>
</feature>
<dbReference type="SUPFAM" id="SSF102114">
    <property type="entry name" value="Radical SAM enzymes"/>
    <property type="match status" value="1"/>
</dbReference>
<dbReference type="Pfam" id="PF04055">
    <property type="entry name" value="Radical_SAM"/>
    <property type="match status" value="1"/>
</dbReference>
<evidence type="ECO:0000256" key="4">
    <source>
        <dbReference type="SAM" id="MobiDB-lite"/>
    </source>
</evidence>
<dbReference type="InterPro" id="IPR040086">
    <property type="entry name" value="MJ0683-like"/>
</dbReference>
<keyword evidence="7" id="KW-1185">Reference proteome</keyword>
<organism evidence="6 7">
    <name type="scientific">Aeoliella mucimassa</name>
    <dbReference type="NCBI Taxonomy" id="2527972"/>
    <lineage>
        <taxon>Bacteria</taxon>
        <taxon>Pseudomonadati</taxon>
        <taxon>Planctomycetota</taxon>
        <taxon>Planctomycetia</taxon>
        <taxon>Pirellulales</taxon>
        <taxon>Lacipirellulaceae</taxon>
        <taxon>Aeoliella</taxon>
    </lineage>
</organism>
<dbReference type="NCBIfam" id="NF033668">
    <property type="entry name" value="rSAM_PA0069"/>
    <property type="match status" value="1"/>
</dbReference>
<dbReference type="InterPro" id="IPR007197">
    <property type="entry name" value="rSAM"/>
</dbReference>
<keyword evidence="3" id="KW-0411">Iron-sulfur</keyword>
<evidence type="ECO:0000256" key="1">
    <source>
        <dbReference type="ARBA" id="ARBA00022723"/>
    </source>
</evidence>
<accession>A0A518AU74</accession>
<dbReference type="SFLD" id="SFLDS00029">
    <property type="entry name" value="Radical_SAM"/>
    <property type="match status" value="1"/>
</dbReference>
<dbReference type="RefSeq" id="WP_145250011.1">
    <property type="nucleotide sequence ID" value="NZ_CP036278.1"/>
</dbReference>
<dbReference type="Proteomes" id="UP000315750">
    <property type="component" value="Chromosome"/>
</dbReference>
<dbReference type="AlphaFoldDB" id="A0A518AU74"/>
<dbReference type="PANTHER" id="PTHR43432">
    <property type="entry name" value="SLR0285 PROTEIN"/>
    <property type="match status" value="1"/>
</dbReference>
<dbReference type="SMART" id="SM00729">
    <property type="entry name" value="Elp3"/>
    <property type="match status" value="1"/>
</dbReference>
<gene>
    <name evidence="6" type="ORF">Pan181_45170</name>
</gene>